<gene>
    <name evidence="3" type="ORF">LDC_0003</name>
</gene>
<dbReference type="EMBL" id="ADZX01000001">
    <property type="protein sequence ID" value="EFK97934.1"/>
    <property type="molecule type" value="Genomic_DNA"/>
</dbReference>
<dbReference type="SUPFAM" id="SSF51419">
    <property type="entry name" value="PLP-binding barrel"/>
    <property type="match status" value="1"/>
</dbReference>
<evidence type="ECO:0000259" key="2">
    <source>
        <dbReference type="Pfam" id="PF01168"/>
    </source>
</evidence>
<dbReference type="Pfam" id="PF01168">
    <property type="entry name" value="Ala_racemase_N"/>
    <property type="match status" value="1"/>
</dbReference>
<reference evidence="3" key="1">
    <citation type="submission" date="2010-07" db="EMBL/GenBank/DDBJ databases">
        <authorList>
            <consortium name="CONSOLIDER consortium CSD2007-00005"/>
            <person name="Guazzaroni M.-E."/>
            <person name="Richter M."/>
            <person name="Garcia-Salamanca A."/>
            <person name="Yarza P."/>
            <person name="Ferrer M."/>
        </authorList>
    </citation>
    <scope>NUCLEOTIDE SEQUENCE</scope>
</reference>
<proteinExistence type="predicted"/>
<feature type="domain" description="Alanine racemase N-terminal" evidence="2">
    <location>
        <begin position="56"/>
        <end position="255"/>
    </location>
</feature>
<dbReference type="PIRSF" id="PIRSF004848">
    <property type="entry name" value="YBL036c_PLPDEIII"/>
    <property type="match status" value="1"/>
</dbReference>
<dbReference type="InterPro" id="IPR001608">
    <property type="entry name" value="Ala_racemase_N"/>
</dbReference>
<protein>
    <submittedName>
        <fullName evidence="3">Predicted pyridoxal phosphate-dependent enzyme, YBL036C type</fullName>
    </submittedName>
</protein>
<dbReference type="CDD" id="cd00635">
    <property type="entry name" value="PLPDE_III_YBL036c_like"/>
    <property type="match status" value="1"/>
</dbReference>
<dbReference type="InterPro" id="IPR029066">
    <property type="entry name" value="PLP-binding_barrel"/>
</dbReference>
<evidence type="ECO:0000313" key="3">
    <source>
        <dbReference type="EMBL" id="EFK97934.1"/>
    </source>
</evidence>
<dbReference type="Gene3D" id="3.20.20.10">
    <property type="entry name" value="Alanine racemase"/>
    <property type="match status" value="1"/>
</dbReference>
<accession>D9PES5</accession>
<comment type="caution">
    <text evidence="3">The sequence shown here is derived from an EMBL/GenBank/DDBJ whole genome shotgun (WGS) entry which is preliminary data.</text>
</comment>
<dbReference type="AlphaFoldDB" id="D9PES5"/>
<dbReference type="GO" id="GO:0030170">
    <property type="term" value="F:pyridoxal phosphate binding"/>
    <property type="evidence" value="ECO:0007669"/>
    <property type="project" value="InterPro"/>
</dbReference>
<keyword evidence="1" id="KW-0663">Pyridoxal phosphate</keyword>
<reference evidence="3" key="2">
    <citation type="journal article" date="2011" name="Microb. Ecol.">
        <title>Taxonomic and Functional Metagenomic Profiling of the Microbial Community in the Anoxic Sediment of a Sub-saline Shallow Lake (Laguna de Carrizo, Central Spain).</title>
        <authorList>
            <person name="Ferrer M."/>
            <person name="Guazzaroni M.E."/>
            <person name="Richter M."/>
            <person name="Garcia-Salamanca A."/>
            <person name="Yarza P."/>
            <person name="Suarez-Suarez A."/>
            <person name="Solano J."/>
            <person name="Alcaide M."/>
            <person name="van Dillewijn P."/>
            <person name="Molina-Henares M.A."/>
            <person name="Lopez-Cortes N."/>
            <person name="Al-Ramahi Y."/>
            <person name="Guerrero C."/>
            <person name="Acosta A."/>
            <person name="de Eugenio L.I."/>
            <person name="Martinez V."/>
            <person name="Marques S."/>
            <person name="Rojo F."/>
            <person name="Santero E."/>
            <person name="Genilloud O."/>
            <person name="Perez-Perez J."/>
            <person name="Rossello-Mora R."/>
            <person name="Ramos J.L."/>
        </authorList>
    </citation>
    <scope>NUCLEOTIDE SEQUENCE</scope>
</reference>
<organism evidence="3">
    <name type="scientific">sediment metagenome</name>
    <dbReference type="NCBI Taxonomy" id="749907"/>
    <lineage>
        <taxon>unclassified sequences</taxon>
        <taxon>metagenomes</taxon>
        <taxon>ecological metagenomes</taxon>
    </lineage>
</organism>
<name>D9PES5_9ZZZZ</name>
<sequence length="257" mass="29761">MNIREKYRKFRVDFEEVCRKSKRNSSDINVLYAVKYLDKDGLREFLKILAEEKQRGIIYLGENRVQEGEKKIGVIEEYRNSGDCRHVKRGFALPRNDIELQEIKNCYKDVLDIRYAMIGPLQKNKINKALEIFDEIHSIDSIDIAEGISKRLKKGITMPVMLEVNISKEEQKHGFRTEKIGDVISQIRLLDGLKLIGLMTMAPFTNDENIIRSLFRKHRDLADKYGLKTSMGMSNDWKIAVEEGSDMIRVGGAIFIE</sequence>
<dbReference type="PANTHER" id="PTHR10146:SF14">
    <property type="entry name" value="PYRIDOXAL PHOSPHATE HOMEOSTASIS PROTEIN"/>
    <property type="match status" value="1"/>
</dbReference>
<evidence type="ECO:0000256" key="1">
    <source>
        <dbReference type="ARBA" id="ARBA00022898"/>
    </source>
</evidence>
<dbReference type="PANTHER" id="PTHR10146">
    <property type="entry name" value="PROLINE SYNTHETASE CO-TRANSCRIBED BACTERIAL HOMOLOG PROTEIN"/>
    <property type="match status" value="1"/>
</dbReference>
<dbReference type="InterPro" id="IPR011078">
    <property type="entry name" value="PyrdxlP_homeostasis"/>
</dbReference>